<dbReference type="EMBL" id="CAMPGE010006947">
    <property type="protein sequence ID" value="CAI2365866.1"/>
    <property type="molecule type" value="Genomic_DNA"/>
</dbReference>
<protein>
    <submittedName>
        <fullName evidence="1">Uncharacterized protein</fullName>
    </submittedName>
</protein>
<name>A0AAD1UB65_EUPCR</name>
<comment type="caution">
    <text evidence="1">The sequence shown here is derived from an EMBL/GenBank/DDBJ whole genome shotgun (WGS) entry which is preliminary data.</text>
</comment>
<dbReference type="Proteomes" id="UP001295684">
    <property type="component" value="Unassembled WGS sequence"/>
</dbReference>
<keyword evidence="2" id="KW-1185">Reference proteome</keyword>
<evidence type="ECO:0000313" key="2">
    <source>
        <dbReference type="Proteomes" id="UP001295684"/>
    </source>
</evidence>
<organism evidence="1 2">
    <name type="scientific">Euplotes crassus</name>
    <dbReference type="NCBI Taxonomy" id="5936"/>
    <lineage>
        <taxon>Eukaryota</taxon>
        <taxon>Sar</taxon>
        <taxon>Alveolata</taxon>
        <taxon>Ciliophora</taxon>
        <taxon>Intramacronucleata</taxon>
        <taxon>Spirotrichea</taxon>
        <taxon>Hypotrichia</taxon>
        <taxon>Euplotida</taxon>
        <taxon>Euplotidae</taxon>
        <taxon>Moneuplotes</taxon>
    </lineage>
</organism>
<dbReference type="AlphaFoldDB" id="A0AAD1UB65"/>
<evidence type="ECO:0000313" key="1">
    <source>
        <dbReference type="EMBL" id="CAI2365866.1"/>
    </source>
</evidence>
<reference evidence="1" key="1">
    <citation type="submission" date="2023-07" db="EMBL/GenBank/DDBJ databases">
        <authorList>
            <consortium name="AG Swart"/>
            <person name="Singh M."/>
            <person name="Singh A."/>
            <person name="Seah K."/>
            <person name="Emmerich C."/>
        </authorList>
    </citation>
    <scope>NUCLEOTIDE SEQUENCE</scope>
    <source>
        <strain evidence="1">DP1</strain>
    </source>
</reference>
<gene>
    <name evidence="1" type="ORF">ECRASSUSDP1_LOCUS7142</name>
</gene>
<proteinExistence type="predicted"/>
<sequence length="400" mass="46065">MAYQNEEELTVAGESKFLEAKKLPIESHSRRERFKRLRQEARISNSCEKEFKSQDMKQINFKIHNESVSPYKEFKYKDPLKKSITKTDYKMRETIHNGCFDQDYERSASLEKGICSVSDIVSLHKRSSLKRVLDSSPKIGNPIKLMYKSKKKKPLKGTNYNNTFDNINKIVQKNKVKLDLFNMKSLNYTLKTLAETKGGQRDNVFPISNNTRLLGKRQKSDIDKRKKFPLRKDLILSLQAGKTPERCRSLTKSCIQPQINTKMLRIKHMKARPSPEDPCSSTSLLLNSFSSQHHQSQPVQSLLQARSKSIPSHKKPLLNPILPSQVNPSFIITPNTKKPQNVAYQAKQKQHLEDAKGPKEYAPATLGKELTQSQMSYFQRTMKPLQSFHIHINKHPKSKG</sequence>
<accession>A0AAD1UB65</accession>